<feature type="compositionally biased region" description="Low complexity" evidence="1">
    <location>
        <begin position="162"/>
        <end position="176"/>
    </location>
</feature>
<dbReference type="AlphaFoldDB" id="A0A087D911"/>
<dbReference type="Gene3D" id="3.30.10.20">
    <property type="match status" value="3"/>
</dbReference>
<keyword evidence="4" id="KW-0418">Kinase</keyword>
<feature type="region of interest" description="Disordered" evidence="1">
    <location>
        <begin position="134"/>
        <end position="177"/>
    </location>
</feature>
<protein>
    <submittedName>
        <fullName evidence="4">Serine/threonine protein kinase</fullName>
        <ecNumber evidence="4">2.7.11.1</ecNumber>
    </submittedName>
</protein>
<dbReference type="Proteomes" id="UP000029004">
    <property type="component" value="Unassembled WGS sequence"/>
</dbReference>
<feature type="domain" description="PASTA" evidence="3">
    <location>
        <begin position="373"/>
        <end position="439"/>
    </location>
</feature>
<keyword evidence="2" id="KW-0472">Membrane</keyword>
<dbReference type="CDD" id="cd06577">
    <property type="entry name" value="PASTA_pknB"/>
    <property type="match status" value="3"/>
</dbReference>
<dbReference type="InterPro" id="IPR005543">
    <property type="entry name" value="PASTA_dom"/>
</dbReference>
<dbReference type="EC" id="2.7.11.1" evidence="4"/>
<dbReference type="RefSeq" id="WP_156963310.1">
    <property type="nucleotide sequence ID" value="NZ_JGZP01000032.1"/>
</dbReference>
<dbReference type="EMBL" id="JGZP01000032">
    <property type="protein sequence ID" value="KFI92011.1"/>
    <property type="molecule type" value="Genomic_DNA"/>
</dbReference>
<evidence type="ECO:0000313" key="5">
    <source>
        <dbReference type="Proteomes" id="UP000029004"/>
    </source>
</evidence>
<evidence type="ECO:0000259" key="3">
    <source>
        <dbReference type="PROSITE" id="PS51178"/>
    </source>
</evidence>
<evidence type="ECO:0000256" key="1">
    <source>
        <dbReference type="SAM" id="MobiDB-lite"/>
    </source>
</evidence>
<keyword evidence="4" id="KW-0808">Transferase</keyword>
<dbReference type="eggNOG" id="COG2815">
    <property type="taxonomic scope" value="Bacteria"/>
</dbReference>
<feature type="compositionally biased region" description="Low complexity" evidence="1">
    <location>
        <begin position="33"/>
        <end position="55"/>
    </location>
</feature>
<evidence type="ECO:0000313" key="4">
    <source>
        <dbReference type="EMBL" id="KFI92011.1"/>
    </source>
</evidence>
<dbReference type="STRING" id="762211.BSTEL_2218"/>
<dbReference type="OrthoDB" id="9762169at2"/>
<gene>
    <name evidence="4" type="ORF">BSTEL_2218</name>
</gene>
<keyword evidence="5" id="KW-1185">Reference proteome</keyword>
<organism evidence="4 5">
    <name type="scientific">Bifidobacterium stellenboschense</name>
    <dbReference type="NCBI Taxonomy" id="762211"/>
    <lineage>
        <taxon>Bacteria</taxon>
        <taxon>Bacillati</taxon>
        <taxon>Actinomycetota</taxon>
        <taxon>Actinomycetes</taxon>
        <taxon>Bifidobacteriales</taxon>
        <taxon>Bifidobacteriaceae</taxon>
        <taxon>Bifidobacterium</taxon>
    </lineage>
</organism>
<proteinExistence type="predicted"/>
<accession>A0A087D911</accession>
<feature type="region of interest" description="Disordered" evidence="1">
    <location>
        <begin position="1"/>
        <end position="55"/>
    </location>
</feature>
<reference evidence="4 5" key="1">
    <citation type="submission" date="2014-03" db="EMBL/GenBank/DDBJ databases">
        <title>Genomics of Bifidobacteria.</title>
        <authorList>
            <person name="Ventura M."/>
            <person name="Milani C."/>
            <person name="Lugli G.A."/>
        </authorList>
    </citation>
    <scope>NUCLEOTIDE SEQUENCE [LARGE SCALE GENOMIC DNA]</scope>
    <source>
        <strain evidence="4 5">DSM 23968</strain>
    </source>
</reference>
<keyword evidence="2" id="KW-0812">Transmembrane</keyword>
<keyword evidence="4" id="KW-0723">Serine/threonine-protein kinase</keyword>
<feature type="transmembrane region" description="Helical" evidence="2">
    <location>
        <begin position="184"/>
        <end position="208"/>
    </location>
</feature>
<comment type="caution">
    <text evidence="4">The sequence shown here is derived from an EMBL/GenBank/DDBJ whole genome shotgun (WGS) entry which is preliminary data.</text>
</comment>
<dbReference type="SMART" id="SM00740">
    <property type="entry name" value="PASTA"/>
    <property type="match status" value="3"/>
</dbReference>
<dbReference type="GO" id="GO:0004674">
    <property type="term" value="F:protein serine/threonine kinase activity"/>
    <property type="evidence" value="ECO:0007669"/>
    <property type="project" value="UniProtKB-KW"/>
</dbReference>
<evidence type="ECO:0000256" key="2">
    <source>
        <dbReference type="SAM" id="Phobius"/>
    </source>
</evidence>
<name>A0A087D911_9BIFI</name>
<dbReference type="Pfam" id="PF03793">
    <property type="entry name" value="PASTA"/>
    <property type="match status" value="3"/>
</dbReference>
<feature type="non-terminal residue" evidence="4">
    <location>
        <position position="1"/>
    </location>
</feature>
<dbReference type="PROSITE" id="PS51178">
    <property type="entry name" value="PASTA"/>
    <property type="match status" value="2"/>
</dbReference>
<sequence length="509" mass="53313">PAPPAHAEPSHETPSANATPAAHDTTAPQPTRALPQETTPPTQAAETETLPPTTAIEAGATQVLAPMPEPKETQALSLLDFADESTLTGQRPITDAAPRTVESNPAVSSAVATTDVAASNAETVALQPVQGDARTNTAAVSRPTTPLTGGFGAKTAPPQHLAAEPTAQAAAPGATTPRKRHGKAIIITIAVLLTIALAAGGGGAWWYYRGPGSYWELPKPDDVTCETDRACTLEGAAWKTYESTLKVTGIPYKTSAAYSDTVEKGHIVLATLDGKDAQVAAHVSKRHTPTLRVVVSRGVRMATIPADILDPNTDNGKAPLDALKKAGFTNVKHDESKDVYSETLPEGATLSISPDPGTTLKHNAEIDVALSKGPMPVTMPDIVGRTKDEAATALDDLKLKANWSEEYSDTIEAGKVISSSVAKDTQLHWGDSVDVVVSKGPEMVTIPDVRGKTYDEASKTLEALGLQVKKSAPLGDVTHTVRLQSPDPGQQVRVRDEKGNKTVVTLTVV</sequence>
<keyword evidence="2" id="KW-1133">Transmembrane helix</keyword>
<feature type="compositionally biased region" description="Polar residues" evidence="1">
    <location>
        <begin position="134"/>
        <end position="147"/>
    </location>
</feature>
<feature type="domain" description="PASTA" evidence="3">
    <location>
        <begin position="440"/>
        <end position="508"/>
    </location>
</feature>